<dbReference type="InterPro" id="IPR036890">
    <property type="entry name" value="HATPase_C_sf"/>
</dbReference>
<dbReference type="EMBL" id="MZZJ01000017">
    <property type="protein sequence ID" value="RXE46384.1"/>
    <property type="molecule type" value="Genomic_DNA"/>
</dbReference>
<dbReference type="Pfam" id="PF02518">
    <property type="entry name" value="HATPase_c"/>
    <property type="match status" value="1"/>
</dbReference>
<dbReference type="SMART" id="SM00387">
    <property type="entry name" value="HATPase_c"/>
    <property type="match status" value="1"/>
</dbReference>
<dbReference type="SUPFAM" id="SSF55781">
    <property type="entry name" value="GAF domain-like"/>
    <property type="match status" value="1"/>
</dbReference>
<evidence type="ECO:0000313" key="2">
    <source>
        <dbReference type="EMBL" id="RXE46384.1"/>
    </source>
</evidence>
<evidence type="ECO:0000259" key="1">
    <source>
        <dbReference type="PROSITE" id="PS50109"/>
    </source>
</evidence>
<organism evidence="2 3">
    <name type="scientific">Pseudomonas azotoformans</name>
    <dbReference type="NCBI Taxonomy" id="47878"/>
    <lineage>
        <taxon>Bacteria</taxon>
        <taxon>Pseudomonadati</taxon>
        <taxon>Pseudomonadota</taxon>
        <taxon>Gammaproteobacteria</taxon>
        <taxon>Pseudomonadales</taxon>
        <taxon>Pseudomonadaceae</taxon>
        <taxon>Pseudomonas</taxon>
    </lineage>
</organism>
<dbReference type="InterPro" id="IPR011495">
    <property type="entry name" value="Sig_transdc_His_kin_sub2_dim/P"/>
</dbReference>
<dbReference type="InterPro" id="IPR029016">
    <property type="entry name" value="GAF-like_dom_sf"/>
</dbReference>
<dbReference type="InterPro" id="IPR003594">
    <property type="entry name" value="HATPase_dom"/>
</dbReference>
<protein>
    <recommendedName>
        <fullName evidence="1">Histidine kinase domain-containing protein</fullName>
    </recommendedName>
</protein>
<name>A0A4Q0HDI7_PSEAZ</name>
<dbReference type="Gene3D" id="3.30.450.40">
    <property type="match status" value="1"/>
</dbReference>
<feature type="domain" description="Histidine kinase" evidence="1">
    <location>
        <begin position="290"/>
        <end position="381"/>
    </location>
</feature>
<gene>
    <name evidence="2" type="ORF">B4O85_27445</name>
</gene>
<reference evidence="2 3" key="1">
    <citation type="submission" date="2017-03" db="EMBL/GenBank/DDBJ databases">
        <title>Pseudomonas azotoformans: Salt tolerant bacteria having multiple plant growth promoting attributes.</title>
        <authorList>
            <person name="Srivastava A.K."/>
            <person name="Sharma A."/>
            <person name="Srivastava A.K."/>
            <person name="Jamali H."/>
            <person name="Yadav J."/>
            <person name="Srivastava R."/>
            <person name="Kashyap P.L."/>
            <person name="Chakdar H."/>
            <person name="Saxena A.K."/>
        </authorList>
    </citation>
    <scope>NUCLEOTIDE SEQUENCE [LARGE SCALE GENOMIC DNA]</scope>
    <source>
        <strain evidence="2 3">SC 14</strain>
    </source>
</reference>
<dbReference type="Pfam" id="PF07568">
    <property type="entry name" value="HisKA_2"/>
    <property type="match status" value="1"/>
</dbReference>
<comment type="caution">
    <text evidence="2">The sequence shown here is derived from an EMBL/GenBank/DDBJ whole genome shotgun (WGS) entry which is preliminary data.</text>
</comment>
<evidence type="ECO:0000313" key="3">
    <source>
        <dbReference type="Proteomes" id="UP000290481"/>
    </source>
</evidence>
<dbReference type="SMART" id="SM00065">
    <property type="entry name" value="GAF"/>
    <property type="match status" value="1"/>
</dbReference>
<dbReference type="RefSeq" id="WP_081376978.1">
    <property type="nucleotide sequence ID" value="NZ_MZZJ01000017.1"/>
</dbReference>
<dbReference type="SUPFAM" id="SSF55874">
    <property type="entry name" value="ATPase domain of HSP90 chaperone/DNA topoisomerase II/histidine kinase"/>
    <property type="match status" value="1"/>
</dbReference>
<dbReference type="Gene3D" id="3.30.565.10">
    <property type="entry name" value="Histidine kinase-like ATPase, C-terminal domain"/>
    <property type="match status" value="1"/>
</dbReference>
<dbReference type="Pfam" id="PF01590">
    <property type="entry name" value="GAF"/>
    <property type="match status" value="1"/>
</dbReference>
<dbReference type="InterPro" id="IPR005467">
    <property type="entry name" value="His_kinase_dom"/>
</dbReference>
<dbReference type="Proteomes" id="UP000290481">
    <property type="component" value="Unassembled WGS sequence"/>
</dbReference>
<dbReference type="AlphaFoldDB" id="A0A4Q0HDI7"/>
<proteinExistence type="predicted"/>
<dbReference type="PROSITE" id="PS50109">
    <property type="entry name" value="HIS_KIN"/>
    <property type="match status" value="1"/>
</dbReference>
<dbReference type="InterPro" id="IPR003018">
    <property type="entry name" value="GAF"/>
</dbReference>
<accession>A0A4Q0HDI7</accession>
<dbReference type="PANTHER" id="PTHR43102">
    <property type="entry name" value="SLR1143 PROTEIN"/>
    <property type="match status" value="1"/>
</dbReference>
<dbReference type="PANTHER" id="PTHR43102:SF2">
    <property type="entry name" value="GAF DOMAIN-CONTAINING PROTEIN"/>
    <property type="match status" value="1"/>
</dbReference>
<sequence>MNTVTHPVSSSKSAQEEALRMNAVRRYAILDTPPDGAFDRVTAIAARLLGTPIAIVSIVDTDRIWFKSHHGLDVKQIPRNSGLCSSAILQAEPWLVTDARHDPRTLVNPLVAGEFGLQFYLGVPLHTHDGFNLGTLCVLDTQPRTVTQDQLDTLTDLASVVMDQLELRLSAMRSIAEKEAALNHSHLMAEEIDHRVMNSLHLIVSMLSIQSAQLGSSEAAKEISRAATKIFAVANVHKHINVGKAASTLDSADYLVQLCAGLSTMLGSESQMVISVDAVPLALDSEQLSRIGLIVNELVTNALKYGASKINVHLTPYQHQCCLTVSDNGRGLPTDFDVHKMSGLGMKVITELVKNLDGSLSHEPNADLGGTAFQIIFSPVFKTRLPARLVPDGLLR</sequence>